<dbReference type="PANTHER" id="PTHR38645">
    <property type="entry name" value="CHROMOSOME 9, WHOLE GENOME SHOTGUN SEQUENCE"/>
    <property type="match status" value="1"/>
</dbReference>
<name>A0A316V5R2_9BASI</name>
<proteinExistence type="predicted"/>
<feature type="compositionally biased region" description="Low complexity" evidence="1">
    <location>
        <begin position="141"/>
        <end position="159"/>
    </location>
</feature>
<dbReference type="EMBL" id="KZ819662">
    <property type="protein sequence ID" value="PWN30765.1"/>
    <property type="molecule type" value="Genomic_DNA"/>
</dbReference>
<organism evidence="2 3">
    <name type="scientific">Jaminaea rosea</name>
    <dbReference type="NCBI Taxonomy" id="1569628"/>
    <lineage>
        <taxon>Eukaryota</taxon>
        <taxon>Fungi</taxon>
        <taxon>Dikarya</taxon>
        <taxon>Basidiomycota</taxon>
        <taxon>Ustilaginomycotina</taxon>
        <taxon>Exobasidiomycetes</taxon>
        <taxon>Microstromatales</taxon>
        <taxon>Microstromatales incertae sedis</taxon>
        <taxon>Jaminaea</taxon>
    </lineage>
</organism>
<evidence type="ECO:0000256" key="1">
    <source>
        <dbReference type="SAM" id="MobiDB-lite"/>
    </source>
</evidence>
<dbReference type="OrthoDB" id="21418at2759"/>
<dbReference type="PANTHER" id="PTHR38645:SF1">
    <property type="entry name" value="YALI0F12243P"/>
    <property type="match status" value="1"/>
</dbReference>
<feature type="compositionally biased region" description="Gly residues" evidence="1">
    <location>
        <begin position="337"/>
        <end position="350"/>
    </location>
</feature>
<feature type="compositionally biased region" description="Basic and acidic residues" evidence="1">
    <location>
        <begin position="205"/>
        <end position="220"/>
    </location>
</feature>
<feature type="compositionally biased region" description="Acidic residues" evidence="1">
    <location>
        <begin position="120"/>
        <end position="129"/>
    </location>
</feature>
<dbReference type="Proteomes" id="UP000245884">
    <property type="component" value="Unassembled WGS sequence"/>
</dbReference>
<reference evidence="2 3" key="1">
    <citation type="journal article" date="2018" name="Mol. Biol. Evol.">
        <title>Broad Genomic Sampling Reveals a Smut Pathogenic Ancestry of the Fungal Clade Ustilaginomycotina.</title>
        <authorList>
            <person name="Kijpornyongpan T."/>
            <person name="Mondo S.J."/>
            <person name="Barry K."/>
            <person name="Sandor L."/>
            <person name="Lee J."/>
            <person name="Lipzen A."/>
            <person name="Pangilinan J."/>
            <person name="LaButti K."/>
            <person name="Hainaut M."/>
            <person name="Henrissat B."/>
            <person name="Grigoriev I.V."/>
            <person name="Spatafora J.W."/>
            <person name="Aime M.C."/>
        </authorList>
    </citation>
    <scope>NUCLEOTIDE SEQUENCE [LARGE SCALE GENOMIC DNA]</scope>
    <source>
        <strain evidence="2 3">MCA 5214</strain>
    </source>
</reference>
<protein>
    <submittedName>
        <fullName evidence="2">Uncharacterized protein</fullName>
    </submittedName>
</protein>
<dbReference type="AlphaFoldDB" id="A0A316V5R2"/>
<feature type="compositionally biased region" description="Low complexity" evidence="1">
    <location>
        <begin position="180"/>
        <end position="192"/>
    </location>
</feature>
<feature type="region of interest" description="Disordered" evidence="1">
    <location>
        <begin position="119"/>
        <end position="358"/>
    </location>
</feature>
<accession>A0A316V5R2</accession>
<evidence type="ECO:0000313" key="2">
    <source>
        <dbReference type="EMBL" id="PWN30765.1"/>
    </source>
</evidence>
<dbReference type="RefSeq" id="XP_025365377.1">
    <property type="nucleotide sequence ID" value="XM_025506053.1"/>
</dbReference>
<dbReference type="GeneID" id="37027876"/>
<feature type="compositionally biased region" description="Low complexity" evidence="1">
    <location>
        <begin position="221"/>
        <end position="255"/>
    </location>
</feature>
<feature type="compositionally biased region" description="Polar residues" evidence="1">
    <location>
        <begin position="267"/>
        <end position="283"/>
    </location>
</feature>
<feature type="region of interest" description="Disordered" evidence="1">
    <location>
        <begin position="1"/>
        <end position="26"/>
    </location>
</feature>
<sequence>MDSLRGLRDSLDSSRPPAGPSKRHEKRLNQDFKAAALHLTNLYRSSLSTSHSSHRQGYLQGLGDILDLILLRASQAGATFRRDTVFDDVEGSHEMTASHKELMWLVHYLRARIEAIKSDSDDDDLEGDLETSAPHPPTAQPPSSSTAFANQAGPAASSSSRREPSSTPGLSIDQEDERNSPAASTAPNTPATRSHRTSRPQHQGDGARSHESSSDDRSSESARMATTPARRAPSSAFSFSLAPSPVVSSMAASPSTHLRRKARGIHSIQQGGSYPLRSTSSGAATLPPVGEERVEADQVTLMDEDMREDRGHGRRGPVARADGDLGKRRRKVSRNNSGGGAAGGHVGGGERASSGQQS</sequence>
<feature type="compositionally biased region" description="Basic and acidic residues" evidence="1">
    <location>
        <begin position="1"/>
        <end position="12"/>
    </location>
</feature>
<keyword evidence="3" id="KW-1185">Reference proteome</keyword>
<gene>
    <name evidence="2" type="ORF">BDZ90DRAFT_23192</name>
</gene>
<evidence type="ECO:0000313" key="3">
    <source>
        <dbReference type="Proteomes" id="UP000245884"/>
    </source>
</evidence>